<dbReference type="InterPro" id="IPR007362">
    <property type="entry name" value="DUF429"/>
</dbReference>
<dbReference type="EMBL" id="BOOC01000003">
    <property type="protein sequence ID" value="GIH38129.1"/>
    <property type="molecule type" value="Genomic_DNA"/>
</dbReference>
<evidence type="ECO:0008006" key="3">
    <source>
        <dbReference type="Google" id="ProtNLM"/>
    </source>
</evidence>
<name>A0ABQ4FTI7_9ACTN</name>
<protein>
    <recommendedName>
        <fullName evidence="3">DUF429 domain-containing protein</fullName>
    </recommendedName>
</protein>
<accession>A0ABQ4FTI7</accession>
<keyword evidence="2" id="KW-1185">Reference proteome</keyword>
<sequence>MGGMRVLGVDGCTAGWIGIVLADGPVTALFATGIAELVRLAEAGGPVEVVAIDIPIGLPERGRRAADVLTRAELGPRRRSLFMTPVRPALEAGTHAAAVEINRRLAGEGVSRQAYGLRDKLFDVDRWRPGPSRRVVEVHPELSFTRMAGAPLPYPKSTWAGAERRRELLAAEGVEVAGDLGPAGAFAGVDDVLDAAAAAWTARRVARGAARPLPDPPEDLGDGRPCAIWA</sequence>
<reference evidence="1 2" key="1">
    <citation type="submission" date="2021-01" db="EMBL/GenBank/DDBJ databases">
        <title>Whole genome shotgun sequence of Microbispora corallina NBRC 16416.</title>
        <authorList>
            <person name="Komaki H."/>
            <person name="Tamura T."/>
        </authorList>
    </citation>
    <scope>NUCLEOTIDE SEQUENCE [LARGE SCALE GENOMIC DNA]</scope>
    <source>
        <strain evidence="1 2">NBRC 16416</strain>
    </source>
</reference>
<dbReference type="Proteomes" id="UP000603904">
    <property type="component" value="Unassembled WGS sequence"/>
</dbReference>
<organism evidence="1 2">
    <name type="scientific">Microbispora corallina</name>
    <dbReference type="NCBI Taxonomy" id="83302"/>
    <lineage>
        <taxon>Bacteria</taxon>
        <taxon>Bacillati</taxon>
        <taxon>Actinomycetota</taxon>
        <taxon>Actinomycetes</taxon>
        <taxon>Streptosporangiales</taxon>
        <taxon>Streptosporangiaceae</taxon>
        <taxon>Microbispora</taxon>
    </lineage>
</organism>
<proteinExistence type="predicted"/>
<dbReference type="Pfam" id="PF04250">
    <property type="entry name" value="DUF429"/>
    <property type="match status" value="1"/>
</dbReference>
<evidence type="ECO:0000313" key="2">
    <source>
        <dbReference type="Proteomes" id="UP000603904"/>
    </source>
</evidence>
<comment type="caution">
    <text evidence="1">The sequence shown here is derived from an EMBL/GenBank/DDBJ whole genome shotgun (WGS) entry which is preliminary data.</text>
</comment>
<gene>
    <name evidence="1" type="ORF">Mco01_11290</name>
</gene>
<evidence type="ECO:0000313" key="1">
    <source>
        <dbReference type="EMBL" id="GIH38129.1"/>
    </source>
</evidence>